<keyword evidence="2" id="KW-1185">Reference proteome</keyword>
<proteinExistence type="predicted"/>
<dbReference type="KEGG" id="gaz:Pan241w_02630"/>
<dbReference type="Proteomes" id="UP000317171">
    <property type="component" value="Chromosome"/>
</dbReference>
<organism evidence="1 2">
    <name type="scientific">Gimesia alba</name>
    <dbReference type="NCBI Taxonomy" id="2527973"/>
    <lineage>
        <taxon>Bacteria</taxon>
        <taxon>Pseudomonadati</taxon>
        <taxon>Planctomycetota</taxon>
        <taxon>Planctomycetia</taxon>
        <taxon>Planctomycetales</taxon>
        <taxon>Planctomycetaceae</taxon>
        <taxon>Gimesia</taxon>
    </lineage>
</organism>
<dbReference type="AlphaFoldDB" id="A0A517R8H7"/>
<sequence length="58" mass="6620">MAKSAGQVNGNRLRIYIETSKPAGIHDFCSRWFHITVPLQRIGFLLAGSDFQFRKLLL</sequence>
<gene>
    <name evidence="1" type="ORF">Pan241w_02630</name>
</gene>
<name>A0A517R8H7_9PLAN</name>
<reference evidence="1 2" key="1">
    <citation type="submission" date="2019-02" db="EMBL/GenBank/DDBJ databases">
        <title>Deep-cultivation of Planctomycetes and their phenomic and genomic characterization uncovers novel biology.</title>
        <authorList>
            <person name="Wiegand S."/>
            <person name="Jogler M."/>
            <person name="Boedeker C."/>
            <person name="Pinto D."/>
            <person name="Vollmers J."/>
            <person name="Rivas-Marin E."/>
            <person name="Kohn T."/>
            <person name="Peeters S.H."/>
            <person name="Heuer A."/>
            <person name="Rast P."/>
            <person name="Oberbeckmann S."/>
            <person name="Bunk B."/>
            <person name="Jeske O."/>
            <person name="Meyerdierks A."/>
            <person name="Storesund J.E."/>
            <person name="Kallscheuer N."/>
            <person name="Luecker S."/>
            <person name="Lage O.M."/>
            <person name="Pohl T."/>
            <person name="Merkel B.J."/>
            <person name="Hornburger P."/>
            <person name="Mueller R.-W."/>
            <person name="Bruemmer F."/>
            <person name="Labrenz M."/>
            <person name="Spormann A.M."/>
            <person name="Op den Camp H."/>
            <person name="Overmann J."/>
            <person name="Amann R."/>
            <person name="Jetten M.S.M."/>
            <person name="Mascher T."/>
            <person name="Medema M.H."/>
            <person name="Devos D.P."/>
            <person name="Kaster A.-K."/>
            <person name="Ovreas L."/>
            <person name="Rohde M."/>
            <person name="Galperin M.Y."/>
            <person name="Jogler C."/>
        </authorList>
    </citation>
    <scope>NUCLEOTIDE SEQUENCE [LARGE SCALE GENOMIC DNA]</scope>
    <source>
        <strain evidence="1 2">Pan241w</strain>
    </source>
</reference>
<accession>A0A517R8H7</accession>
<evidence type="ECO:0000313" key="1">
    <source>
        <dbReference type="EMBL" id="QDT40207.1"/>
    </source>
</evidence>
<dbReference type="EMBL" id="CP036269">
    <property type="protein sequence ID" value="QDT40207.1"/>
    <property type="molecule type" value="Genomic_DNA"/>
</dbReference>
<protein>
    <submittedName>
        <fullName evidence="1">Uncharacterized protein</fullName>
    </submittedName>
</protein>
<evidence type="ECO:0000313" key="2">
    <source>
        <dbReference type="Proteomes" id="UP000317171"/>
    </source>
</evidence>